<dbReference type="EMBL" id="RSCL01000014">
    <property type="protein sequence ID" value="RUT03144.1"/>
    <property type="molecule type" value="Genomic_DNA"/>
</dbReference>
<accession>A0A433VAM5</accession>
<sequence>MAQAILQNIIDQLQELETEELHQLNQVIEQHITVKMQTESENAFEQALLESGLVKEIKKPTYRNVTTEQLIKVDGKPLSETIIEERR</sequence>
<name>A0A433VAM5_9CYAN</name>
<comment type="caution">
    <text evidence="1">The sequence shown here is derived from an EMBL/GenBank/DDBJ whole genome shotgun (WGS) entry which is preliminary data.</text>
</comment>
<dbReference type="RefSeq" id="WP_127083732.1">
    <property type="nucleotide sequence ID" value="NZ_RSCL01000014.1"/>
</dbReference>
<protein>
    <submittedName>
        <fullName evidence="1">Uncharacterized protein</fullName>
    </submittedName>
</protein>
<evidence type="ECO:0000313" key="2">
    <source>
        <dbReference type="Proteomes" id="UP000271624"/>
    </source>
</evidence>
<reference evidence="1" key="1">
    <citation type="submission" date="2018-12" db="EMBL/GenBank/DDBJ databases">
        <authorList>
            <person name="Will S."/>
            <person name="Neumann-Schaal M."/>
            <person name="Henke P."/>
        </authorList>
    </citation>
    <scope>NUCLEOTIDE SEQUENCE</scope>
    <source>
        <strain evidence="1">PCC 7102</strain>
    </source>
</reference>
<evidence type="ECO:0000313" key="1">
    <source>
        <dbReference type="EMBL" id="RUT03144.1"/>
    </source>
</evidence>
<dbReference type="AlphaFoldDB" id="A0A433VAM5"/>
<dbReference type="OrthoDB" id="428651at2"/>
<reference evidence="1" key="2">
    <citation type="journal article" date="2019" name="Genome Biol. Evol.">
        <title>Day and night: Metabolic profiles and evolutionary relationships of six axenic non-marine cyanobacteria.</title>
        <authorList>
            <person name="Will S.E."/>
            <person name="Henke P."/>
            <person name="Boedeker C."/>
            <person name="Huang S."/>
            <person name="Brinkmann H."/>
            <person name="Rohde M."/>
            <person name="Jarek M."/>
            <person name="Friedl T."/>
            <person name="Seufert S."/>
            <person name="Schumacher M."/>
            <person name="Overmann J."/>
            <person name="Neumann-Schaal M."/>
            <person name="Petersen J."/>
        </authorList>
    </citation>
    <scope>NUCLEOTIDE SEQUENCE [LARGE SCALE GENOMIC DNA]</scope>
    <source>
        <strain evidence="1">PCC 7102</strain>
    </source>
</reference>
<organism evidence="1 2">
    <name type="scientific">Dulcicalothrix desertica PCC 7102</name>
    <dbReference type="NCBI Taxonomy" id="232991"/>
    <lineage>
        <taxon>Bacteria</taxon>
        <taxon>Bacillati</taxon>
        <taxon>Cyanobacteriota</taxon>
        <taxon>Cyanophyceae</taxon>
        <taxon>Nostocales</taxon>
        <taxon>Calotrichaceae</taxon>
        <taxon>Dulcicalothrix</taxon>
    </lineage>
</organism>
<gene>
    <name evidence="1" type="ORF">DSM106972_054520</name>
</gene>
<proteinExistence type="predicted"/>
<dbReference type="Proteomes" id="UP000271624">
    <property type="component" value="Unassembled WGS sequence"/>
</dbReference>
<keyword evidence="2" id="KW-1185">Reference proteome</keyword>